<dbReference type="AlphaFoldDB" id="A0A132N0G4"/>
<gene>
    <name evidence="1" type="ORF">TH66_12555</name>
    <name evidence="2" type="ORF">TR74_07215</name>
</gene>
<evidence type="ECO:0000313" key="4">
    <source>
        <dbReference type="Proteomes" id="UP000070659"/>
    </source>
</evidence>
<evidence type="ECO:0000313" key="1">
    <source>
        <dbReference type="EMBL" id="KWX03655.1"/>
    </source>
</evidence>
<reference evidence="1 4" key="1">
    <citation type="submission" date="2015-02" db="EMBL/GenBank/DDBJ databases">
        <title>Physiological reanalysis, assessment of diazotrophy, and genome sequences of multiple isolates of Streptomyces thermoautotrophicus.</title>
        <authorList>
            <person name="MacKellar D.C."/>
            <person name="Lieber L."/>
            <person name="Norman J."/>
            <person name="Bolger A."/>
            <person name="Tobin C."/>
            <person name="Murray J.W."/>
            <person name="Prell J."/>
        </authorList>
    </citation>
    <scope>NUCLEOTIDE SEQUENCE [LARGE SCALE GENOMIC DNA]</scope>
    <source>
        <strain evidence="1 4">UBT1</strain>
    </source>
</reference>
<comment type="caution">
    <text evidence="1">The sequence shown here is derived from an EMBL/GenBank/DDBJ whole genome shotgun (WGS) entry which is preliminary data.</text>
</comment>
<protein>
    <recommendedName>
        <fullName evidence="5">Transcriptional regulator</fullName>
    </recommendedName>
</protein>
<name>A0A132N0G4_9ACTN</name>
<accession>A0A132N0G4</accession>
<evidence type="ECO:0000313" key="3">
    <source>
        <dbReference type="Proteomes" id="UP000070598"/>
    </source>
</evidence>
<dbReference type="EMBL" id="JYIJ01000017">
    <property type="protein sequence ID" value="KWX03655.1"/>
    <property type="molecule type" value="Genomic_DNA"/>
</dbReference>
<organism evidence="1 4">
    <name type="scientific">Carbonactinospora thermoautotrophica</name>
    <dbReference type="NCBI Taxonomy" id="1469144"/>
    <lineage>
        <taxon>Bacteria</taxon>
        <taxon>Bacillati</taxon>
        <taxon>Actinomycetota</taxon>
        <taxon>Actinomycetes</taxon>
        <taxon>Kitasatosporales</taxon>
        <taxon>Carbonactinosporaceae</taxon>
        <taxon>Carbonactinospora</taxon>
    </lineage>
</organism>
<proteinExistence type="predicted"/>
<dbReference type="EMBL" id="JYIK01000707">
    <property type="protein sequence ID" value="KWX09839.1"/>
    <property type="molecule type" value="Genomic_DNA"/>
</dbReference>
<evidence type="ECO:0008006" key="5">
    <source>
        <dbReference type="Google" id="ProtNLM"/>
    </source>
</evidence>
<dbReference type="Proteomes" id="UP000070598">
    <property type="component" value="Unassembled WGS sequence"/>
</dbReference>
<dbReference type="Proteomes" id="UP000070659">
    <property type="component" value="Unassembled WGS sequence"/>
</dbReference>
<evidence type="ECO:0000313" key="2">
    <source>
        <dbReference type="EMBL" id="KWX09839.1"/>
    </source>
</evidence>
<sequence>MNRRQFLAATTVLALQDSSETSALGWRDVRQVELAVQGLTALDDAQGGDDLFEIAAGQLQRVQSLLNETSYTDEMGSRLLRAAGRLAEHTGWLAFDAYRHQAARAYFNEALYLAELAGDSQLAVLTFASMSMQARHAGRLRESVAAARAARERAARWAPPRLLSELWIREAYALAEMRDPQFRKALHEAYRAFECSDPPAADDWYAFYDDAHFLVSEASCNARFGDHRRAVAVWSQALRQHDASYVRNHALYNLAYADSLVRVKELEEACHVGSIGAEILKRGVTSTRTRVRLQQLVSAMRGFRSEPVAAEFLARYGNMAA</sequence>
<reference evidence="3" key="2">
    <citation type="submission" date="2015-02" db="EMBL/GenBank/DDBJ databases">
        <title>Physiological reanalysis, assessment of diazotrophy, and genome sequences of multiple isolates of Streptomyces thermoautotrophicus.</title>
        <authorList>
            <person name="MacKellar D.C."/>
            <person name="Lieber L."/>
            <person name="Norman J."/>
            <person name="Bolger A."/>
            <person name="Tobin C."/>
            <person name="Murray J.W."/>
            <person name="Friesen M."/>
            <person name="Prell J."/>
        </authorList>
    </citation>
    <scope>NUCLEOTIDE SEQUENCE [LARGE SCALE GENOMIC DNA]</scope>
    <source>
        <strain evidence="3">UBT1</strain>
    </source>
</reference>
<dbReference type="PATRIC" id="fig|1469144.8.peg.3062"/>